<dbReference type="PANTHER" id="PTHR16943">
    <property type="entry name" value="2-METHYLCITRATE DEHYDRATASE-RELATED"/>
    <property type="match status" value="1"/>
</dbReference>
<dbReference type="PANTHER" id="PTHR16943:SF8">
    <property type="entry name" value="2-METHYLCITRATE DEHYDRATASE"/>
    <property type="match status" value="1"/>
</dbReference>
<evidence type="ECO:0000256" key="1">
    <source>
        <dbReference type="ARBA" id="ARBA00006174"/>
    </source>
</evidence>
<dbReference type="Gene3D" id="1.10.4100.10">
    <property type="entry name" value="2-methylcitrate dehydratase PrpD"/>
    <property type="match status" value="1"/>
</dbReference>
<evidence type="ECO:0000259" key="2">
    <source>
        <dbReference type="Pfam" id="PF03972"/>
    </source>
</evidence>
<dbReference type="InterPro" id="IPR005656">
    <property type="entry name" value="MmgE_PrpD"/>
</dbReference>
<dbReference type="InterPro" id="IPR045336">
    <property type="entry name" value="MmgE_PrpD_N"/>
</dbReference>
<evidence type="ECO:0000259" key="3">
    <source>
        <dbReference type="Pfam" id="PF19305"/>
    </source>
</evidence>
<dbReference type="AlphaFoldDB" id="A0A933E7I9"/>
<comment type="caution">
    <text evidence="4">The sequence shown here is derived from an EMBL/GenBank/DDBJ whole genome shotgun (WGS) entry which is preliminary data.</text>
</comment>
<dbReference type="GO" id="GO:0016829">
    <property type="term" value="F:lyase activity"/>
    <property type="evidence" value="ECO:0007669"/>
    <property type="project" value="InterPro"/>
</dbReference>
<proteinExistence type="inferred from homology"/>
<organism evidence="4 5">
    <name type="scientific">Tectimicrobiota bacterium</name>
    <dbReference type="NCBI Taxonomy" id="2528274"/>
    <lineage>
        <taxon>Bacteria</taxon>
        <taxon>Pseudomonadati</taxon>
        <taxon>Nitrospinota/Tectimicrobiota group</taxon>
        <taxon>Candidatus Tectimicrobiota</taxon>
    </lineage>
</organism>
<dbReference type="InterPro" id="IPR042183">
    <property type="entry name" value="MmgE/PrpD_sf_1"/>
</dbReference>
<dbReference type="Proteomes" id="UP000752292">
    <property type="component" value="Unassembled WGS sequence"/>
</dbReference>
<feature type="domain" description="MmgE/PrpD N-terminal" evidence="2">
    <location>
        <begin position="6"/>
        <end position="249"/>
    </location>
</feature>
<accession>A0A933E7I9</accession>
<feature type="domain" description="MmgE/PrpD C-terminal" evidence="3">
    <location>
        <begin position="269"/>
        <end position="436"/>
    </location>
</feature>
<protein>
    <submittedName>
        <fullName evidence="4">MmgE/PrpD family protein</fullName>
    </submittedName>
</protein>
<dbReference type="SUPFAM" id="SSF103378">
    <property type="entry name" value="2-methylcitrate dehydratase PrpD"/>
    <property type="match status" value="1"/>
</dbReference>
<dbReference type="InterPro" id="IPR045337">
    <property type="entry name" value="MmgE_PrpD_C"/>
</dbReference>
<dbReference type="EMBL" id="JACQRX010000148">
    <property type="protein sequence ID" value="MBI4251467.1"/>
    <property type="molecule type" value="Genomic_DNA"/>
</dbReference>
<sequence length="463" mass="50698">MNLSRALVEHVHAIRYDTLPEEARDRAKYFLLDFLGVALRAREAASSRIFHAFVRKRAPREGPCTVIGSGLRTDAPSAALANGGVAHALEMDDVTTRSSLHPGVSVMPSTLAAAEAHQPDPKRVITAIVAGYEVTNRVGNAINPTSHYKRGFHPTGTCGAFAASVTASKMPGLSADAMANAFGIAGSQAAGSMQYLDNGAWTKRFHPGWAAHSGILAAYLAQEGYTGPEDILGGPWGFLHGYSDGAHPEYVLEHLGEYWEVCLSAIKPHACCRYNHASVDAVIRLCKEHDIRPEEVKRVEVRVPETSVMVVIEPEAIKCAPQSVVDAQFSLPYAVAVALLKRRAGLEEYEDDFLRSQVHRSIIGKIRCLGDAEMEKEFPDKWQARVRIDTARGAFEAHAEHPKGDPRNPLTWEELIERFHDLTGPVLEAGARRLLVERVRGLERLRSIGEVMELAALGERARV</sequence>
<name>A0A933E7I9_UNCTE</name>
<comment type="similarity">
    <text evidence="1">Belongs to the PrpD family.</text>
</comment>
<evidence type="ECO:0000313" key="4">
    <source>
        <dbReference type="EMBL" id="MBI4251467.1"/>
    </source>
</evidence>
<dbReference type="Pfam" id="PF19305">
    <property type="entry name" value="MmgE_PrpD_C"/>
    <property type="match status" value="1"/>
</dbReference>
<dbReference type="Gene3D" id="3.30.1330.120">
    <property type="entry name" value="2-methylcitrate dehydratase PrpD"/>
    <property type="match status" value="1"/>
</dbReference>
<evidence type="ECO:0000313" key="5">
    <source>
        <dbReference type="Proteomes" id="UP000752292"/>
    </source>
</evidence>
<dbReference type="InterPro" id="IPR042188">
    <property type="entry name" value="MmgE/PrpD_sf_2"/>
</dbReference>
<reference evidence="4" key="1">
    <citation type="submission" date="2020-07" db="EMBL/GenBank/DDBJ databases">
        <title>Huge and variable diversity of episymbiotic CPR bacteria and DPANN archaea in groundwater ecosystems.</title>
        <authorList>
            <person name="He C.Y."/>
            <person name="Keren R."/>
            <person name="Whittaker M."/>
            <person name="Farag I.F."/>
            <person name="Doudna J."/>
            <person name="Cate J.H.D."/>
            <person name="Banfield J.F."/>
        </authorList>
    </citation>
    <scope>NUCLEOTIDE SEQUENCE</scope>
    <source>
        <strain evidence="4">NC_groundwater_1370_Ag_S-0.2um_69_93</strain>
    </source>
</reference>
<dbReference type="Pfam" id="PF03972">
    <property type="entry name" value="MmgE_PrpD_N"/>
    <property type="match status" value="1"/>
</dbReference>
<dbReference type="InterPro" id="IPR036148">
    <property type="entry name" value="MmgE/PrpD_sf"/>
</dbReference>
<gene>
    <name evidence="4" type="ORF">HY618_03325</name>
</gene>